<dbReference type="Proteomes" id="UP000799118">
    <property type="component" value="Unassembled WGS sequence"/>
</dbReference>
<sequence>MSEQPSAIARDAKQIMHLKELLKTKEPFDREIDFQRKNLRRRHLSVTTRYPYAKESENAEHTLDADILCTTKSGNPSRHGPVEHRKLLQRFPHPVLVTLGICPTRIPQTRSHGRTVVITFSSLFDILYPFPTRRPGGNPSHQLAYPSNGMKRTPSLVSAHYRSLCVKHPYETASDNMDNLLSKTLDHWRPNEKDDIPSDIAHVPKVLIEEFKKGLLFCMHWWWLGHESNDQLTVKEVDNIFNQFYRPDIRSDIYPGALESANASGCIVGPNSKSKSRSESSLPSTVIEARIYTHLLSLYRAILERAHCGVPEDITCAENCWKMAQSQLQICQWPVLKRRVYSTEKESRGTLLNHQVSSAPHPPRLLISGSKYAEFLRALSRAFPAERLPDLSFPLLEDIEMERVQALKDLYGPAKRLWIGRQRTPEGE</sequence>
<dbReference type="AlphaFoldDB" id="A0A6A4I8T4"/>
<reference evidence="1" key="1">
    <citation type="journal article" date="2019" name="Environ. Microbiol.">
        <title>Fungal ecological strategies reflected in gene transcription - a case study of two litter decomposers.</title>
        <authorList>
            <person name="Barbi F."/>
            <person name="Kohler A."/>
            <person name="Barry K."/>
            <person name="Baskaran P."/>
            <person name="Daum C."/>
            <person name="Fauchery L."/>
            <person name="Ihrmark K."/>
            <person name="Kuo A."/>
            <person name="LaButti K."/>
            <person name="Lipzen A."/>
            <person name="Morin E."/>
            <person name="Grigoriev I.V."/>
            <person name="Henrissat B."/>
            <person name="Lindahl B."/>
            <person name="Martin F."/>
        </authorList>
    </citation>
    <scope>NUCLEOTIDE SEQUENCE</scope>
    <source>
        <strain evidence="1">JB14</strain>
    </source>
</reference>
<proteinExistence type="predicted"/>
<keyword evidence="2" id="KW-1185">Reference proteome</keyword>
<evidence type="ECO:0000313" key="2">
    <source>
        <dbReference type="Proteomes" id="UP000799118"/>
    </source>
</evidence>
<gene>
    <name evidence="1" type="ORF">BT96DRAFT_988278</name>
</gene>
<name>A0A6A4I8T4_9AGAR</name>
<dbReference type="InterPro" id="IPR011990">
    <property type="entry name" value="TPR-like_helical_dom_sf"/>
</dbReference>
<evidence type="ECO:0000313" key="1">
    <source>
        <dbReference type="EMBL" id="KAE9405487.1"/>
    </source>
</evidence>
<accession>A0A6A4I8T4</accession>
<dbReference type="OrthoDB" id="69928at2759"/>
<dbReference type="EMBL" id="ML769408">
    <property type="protein sequence ID" value="KAE9405487.1"/>
    <property type="molecule type" value="Genomic_DNA"/>
</dbReference>
<organism evidence="1 2">
    <name type="scientific">Gymnopus androsaceus JB14</name>
    <dbReference type="NCBI Taxonomy" id="1447944"/>
    <lineage>
        <taxon>Eukaryota</taxon>
        <taxon>Fungi</taxon>
        <taxon>Dikarya</taxon>
        <taxon>Basidiomycota</taxon>
        <taxon>Agaricomycotina</taxon>
        <taxon>Agaricomycetes</taxon>
        <taxon>Agaricomycetidae</taxon>
        <taxon>Agaricales</taxon>
        <taxon>Marasmiineae</taxon>
        <taxon>Omphalotaceae</taxon>
        <taxon>Gymnopus</taxon>
    </lineage>
</organism>
<dbReference type="Gene3D" id="1.25.40.10">
    <property type="entry name" value="Tetratricopeptide repeat domain"/>
    <property type="match status" value="1"/>
</dbReference>
<protein>
    <submittedName>
        <fullName evidence="1">Uncharacterized protein</fullName>
    </submittedName>
</protein>